<comment type="caution">
    <text evidence="1">The sequence shown here is derived from an EMBL/GenBank/DDBJ whole genome shotgun (WGS) entry which is preliminary data.</text>
</comment>
<dbReference type="EMBL" id="AKBN01000784">
    <property type="protein sequence ID" value="KFA01770.1"/>
    <property type="molecule type" value="Genomic_DNA"/>
</dbReference>
<protein>
    <submittedName>
        <fullName evidence="1">Uncharacterized protein</fullName>
    </submittedName>
</protein>
<sequence length="110" mass="12910">MRKICNQHFFKEPKFKPDMSKYWTAIEEARPTITDPSVIAGLEKYLDESKLISQIYGKVRGALECRSEPNFKAELPTLDDIEREYRRALEDIYRRADKTVFERLHLATAA</sequence>
<name>A0A836P2B8_XANVA</name>
<organism evidence="1">
    <name type="scientific">Xanthomonas vasicola pv. vasculorum NCPPB 890</name>
    <dbReference type="NCBI Taxonomy" id="1184265"/>
    <lineage>
        <taxon>Bacteria</taxon>
        <taxon>Pseudomonadati</taxon>
        <taxon>Pseudomonadota</taxon>
        <taxon>Gammaproteobacteria</taxon>
        <taxon>Lysobacterales</taxon>
        <taxon>Lysobacteraceae</taxon>
        <taxon>Xanthomonas</taxon>
    </lineage>
</organism>
<dbReference type="AlphaFoldDB" id="A0A836P2B8"/>
<reference evidence="1" key="1">
    <citation type="submission" date="2012-05" db="EMBL/GenBank/DDBJ databases">
        <authorList>
            <person name="Studholme D.J."/>
            <person name="Wasukira A."/>
            <person name="Grant M."/>
        </authorList>
    </citation>
    <scope>NUCLEOTIDE SEQUENCE [LARGE SCALE GENOMIC DNA]</scope>
    <source>
        <strain evidence="1">NCPPB 890</strain>
    </source>
</reference>
<proteinExistence type="predicted"/>
<evidence type="ECO:0000313" key="1">
    <source>
        <dbReference type="EMBL" id="KFA01770.1"/>
    </source>
</evidence>
<gene>
    <name evidence="1" type="ORF">A11K_0113740</name>
</gene>
<accession>A0A836P2B8</accession>